<dbReference type="CDD" id="cd03457">
    <property type="entry name" value="intradiol_dioxygenase_like"/>
    <property type="match status" value="1"/>
</dbReference>
<evidence type="ECO:0000313" key="3">
    <source>
        <dbReference type="EMBL" id="KAF2662050.1"/>
    </source>
</evidence>
<keyword evidence="4" id="KW-1185">Reference proteome</keyword>
<dbReference type="Gene3D" id="2.60.130.10">
    <property type="entry name" value="Aromatic compound dioxygenase"/>
    <property type="match status" value="1"/>
</dbReference>
<dbReference type="GO" id="GO:0016702">
    <property type="term" value="F:oxidoreductase activity, acting on single donors with incorporation of molecular oxygen, incorporation of two atoms of oxygen"/>
    <property type="evidence" value="ECO:0007669"/>
    <property type="project" value="InterPro"/>
</dbReference>
<dbReference type="PANTHER" id="PTHR34315">
    <property type="match status" value="1"/>
</dbReference>
<accession>A0A6A6TQH5</accession>
<name>A0A6A6TQH5_9PLEO</name>
<feature type="signal peptide" evidence="2">
    <location>
        <begin position="1"/>
        <end position="19"/>
    </location>
</feature>
<organism evidence="3 4">
    <name type="scientific">Lophiostoma macrostomum CBS 122681</name>
    <dbReference type="NCBI Taxonomy" id="1314788"/>
    <lineage>
        <taxon>Eukaryota</taxon>
        <taxon>Fungi</taxon>
        <taxon>Dikarya</taxon>
        <taxon>Ascomycota</taxon>
        <taxon>Pezizomycotina</taxon>
        <taxon>Dothideomycetes</taxon>
        <taxon>Pleosporomycetidae</taxon>
        <taxon>Pleosporales</taxon>
        <taxon>Lophiostomataceae</taxon>
        <taxon>Lophiostoma</taxon>
    </lineage>
</organism>
<gene>
    <name evidence="3" type="ORF">K491DRAFT_646750</name>
</gene>
<proteinExistence type="predicted"/>
<dbReference type="InterPro" id="IPR015889">
    <property type="entry name" value="Intradiol_dOase_core"/>
</dbReference>
<keyword evidence="2" id="KW-0732">Signal</keyword>
<reference evidence="3" key="1">
    <citation type="journal article" date="2020" name="Stud. Mycol.">
        <title>101 Dothideomycetes genomes: a test case for predicting lifestyles and emergence of pathogens.</title>
        <authorList>
            <person name="Haridas S."/>
            <person name="Albert R."/>
            <person name="Binder M."/>
            <person name="Bloem J."/>
            <person name="Labutti K."/>
            <person name="Salamov A."/>
            <person name="Andreopoulos B."/>
            <person name="Baker S."/>
            <person name="Barry K."/>
            <person name="Bills G."/>
            <person name="Bluhm B."/>
            <person name="Cannon C."/>
            <person name="Castanera R."/>
            <person name="Culley D."/>
            <person name="Daum C."/>
            <person name="Ezra D."/>
            <person name="Gonzalez J."/>
            <person name="Henrissat B."/>
            <person name="Kuo A."/>
            <person name="Liang C."/>
            <person name="Lipzen A."/>
            <person name="Lutzoni F."/>
            <person name="Magnuson J."/>
            <person name="Mondo S."/>
            <person name="Nolan M."/>
            <person name="Ohm R."/>
            <person name="Pangilinan J."/>
            <person name="Park H.-J."/>
            <person name="Ramirez L."/>
            <person name="Alfaro M."/>
            <person name="Sun H."/>
            <person name="Tritt A."/>
            <person name="Yoshinaga Y."/>
            <person name="Zwiers L.-H."/>
            <person name="Turgeon B."/>
            <person name="Goodwin S."/>
            <person name="Spatafora J."/>
            <person name="Crous P."/>
            <person name="Grigoriev I."/>
        </authorList>
    </citation>
    <scope>NUCLEOTIDE SEQUENCE</scope>
    <source>
        <strain evidence="3">CBS 122681</strain>
    </source>
</reference>
<evidence type="ECO:0000256" key="1">
    <source>
        <dbReference type="SAM" id="MobiDB-lite"/>
    </source>
</evidence>
<dbReference type="PANTHER" id="PTHR34315:SF1">
    <property type="entry name" value="INTRADIOL RING-CLEAVAGE DIOXYGENASES DOMAIN-CONTAINING PROTEIN-RELATED"/>
    <property type="match status" value="1"/>
</dbReference>
<keyword evidence="3" id="KW-0223">Dioxygenase</keyword>
<dbReference type="GO" id="GO:0005506">
    <property type="term" value="F:iron ion binding"/>
    <property type="evidence" value="ECO:0007669"/>
    <property type="project" value="InterPro"/>
</dbReference>
<keyword evidence="3" id="KW-0560">Oxidoreductase</keyword>
<dbReference type="Proteomes" id="UP000799324">
    <property type="component" value="Unassembled WGS sequence"/>
</dbReference>
<feature type="compositionally biased region" description="Acidic residues" evidence="1">
    <location>
        <begin position="357"/>
        <end position="375"/>
    </location>
</feature>
<dbReference type="OrthoDB" id="121380at2759"/>
<dbReference type="EMBL" id="MU004291">
    <property type="protein sequence ID" value="KAF2662050.1"/>
    <property type="molecule type" value="Genomic_DNA"/>
</dbReference>
<evidence type="ECO:0000256" key="2">
    <source>
        <dbReference type="SAM" id="SignalP"/>
    </source>
</evidence>
<dbReference type="SUPFAM" id="SSF49482">
    <property type="entry name" value="Aromatic compound dioxygenase"/>
    <property type="match status" value="1"/>
</dbReference>
<sequence>MVQITQALAAALLATSAVGHPGGNVNRDILRRQAHLDHPERRTVQSCKRDLVASGWVREQHMRREARLHELRVAAGFAKPHELVRRNPVEVEETYGEAAACTIDPEATEGPYWVSGELIRQDILTGEKGAVTHLDINVIDTTSCKPVTDAYVEMWGSNSTGVYTGVQARGNGDGSKSAVTTNALRGLQPTGANGTATFITLIPGHYVGRANHLHTIIHHGATKLPNNTISGGTISHVGQFYVEQKFLAKVEATAPYNTNKQVQTLNAQDFLFQMGKKGGEDPVLKISLIGNKIEDGLYATMDVGVNPKAKQSPQPVNLWTSAGGVAAPNSPWTGYPDTCKYCGFGGGRPPTKRDAEVVEEVEEDPEPEVLEWTDQ</sequence>
<evidence type="ECO:0000313" key="4">
    <source>
        <dbReference type="Proteomes" id="UP000799324"/>
    </source>
</evidence>
<dbReference type="AlphaFoldDB" id="A0A6A6TQH5"/>
<feature type="chain" id="PRO_5025386930" evidence="2">
    <location>
        <begin position="20"/>
        <end position="375"/>
    </location>
</feature>
<feature type="region of interest" description="Disordered" evidence="1">
    <location>
        <begin position="349"/>
        <end position="375"/>
    </location>
</feature>
<protein>
    <submittedName>
        <fullName evidence="3">Aromatic compound dioxygenase</fullName>
    </submittedName>
</protein>